<evidence type="ECO:0000313" key="2">
    <source>
        <dbReference type="Proteomes" id="UP001597178"/>
    </source>
</evidence>
<dbReference type="InterPro" id="IPR025354">
    <property type="entry name" value="DUF4258"/>
</dbReference>
<dbReference type="Proteomes" id="UP001597178">
    <property type="component" value="Unassembled WGS sequence"/>
</dbReference>
<evidence type="ECO:0000313" key="1">
    <source>
        <dbReference type="EMBL" id="MFD1363137.1"/>
    </source>
</evidence>
<name>A0ABW3ZZC2_9BACI</name>
<keyword evidence="2" id="KW-1185">Reference proteome</keyword>
<accession>A0ABW3ZZC2</accession>
<dbReference type="RefSeq" id="WP_382402357.1">
    <property type="nucleotide sequence ID" value="NZ_JBHTNH010000029.1"/>
</dbReference>
<protein>
    <submittedName>
        <fullName evidence="1">DUF4258 domain-containing protein</fullName>
    </submittedName>
</protein>
<dbReference type="Pfam" id="PF14076">
    <property type="entry name" value="DUF4258"/>
    <property type="match status" value="1"/>
</dbReference>
<proteinExistence type="predicted"/>
<dbReference type="EMBL" id="JBHTNH010000029">
    <property type="protein sequence ID" value="MFD1363137.1"/>
    <property type="molecule type" value="Genomic_DNA"/>
</dbReference>
<sequence length="137" mass="16410">MNCQDPEECRKRHTQWKEWQERIIPEGEEIHEKIIQDMDENGTPLSMSKHGGKRELYRAFSPTEIKNAVRNGWVIEYNPKRMTLTILHNFKVGKGSYRPIHVVLGYQEKLKVVTVYDPRSKAWKWDRSYQERICFCN</sequence>
<reference evidence="2" key="1">
    <citation type="journal article" date="2019" name="Int. J. Syst. Evol. Microbiol.">
        <title>The Global Catalogue of Microorganisms (GCM) 10K type strain sequencing project: providing services to taxonomists for standard genome sequencing and annotation.</title>
        <authorList>
            <consortium name="The Broad Institute Genomics Platform"/>
            <consortium name="The Broad Institute Genome Sequencing Center for Infectious Disease"/>
            <person name="Wu L."/>
            <person name="Ma J."/>
        </authorList>
    </citation>
    <scope>NUCLEOTIDE SEQUENCE [LARGE SCALE GENOMIC DNA]</scope>
    <source>
        <strain evidence="2">CCUG 54822</strain>
    </source>
</reference>
<organism evidence="1 2">
    <name type="scientific">Lentibacillus salinarum</name>
    <dbReference type="NCBI Taxonomy" id="446820"/>
    <lineage>
        <taxon>Bacteria</taxon>
        <taxon>Bacillati</taxon>
        <taxon>Bacillota</taxon>
        <taxon>Bacilli</taxon>
        <taxon>Bacillales</taxon>
        <taxon>Bacillaceae</taxon>
        <taxon>Lentibacillus</taxon>
    </lineage>
</organism>
<gene>
    <name evidence="1" type="ORF">ACFQ4A_15920</name>
</gene>
<comment type="caution">
    <text evidence="1">The sequence shown here is derived from an EMBL/GenBank/DDBJ whole genome shotgun (WGS) entry which is preliminary data.</text>
</comment>